<dbReference type="WormBase" id="C15C6.1">
    <property type="protein sequence ID" value="CE18501"/>
    <property type="gene ID" value="WBGene00007600"/>
</dbReference>
<dbReference type="EMBL" id="BX284601">
    <property type="protein sequence ID" value="CAB02726.1"/>
    <property type="molecule type" value="Genomic_DNA"/>
</dbReference>
<dbReference type="PaxDb" id="6239-C15C6.1"/>
<keyword evidence="1" id="KW-0472">Membrane</keyword>
<keyword evidence="1" id="KW-1133">Transmembrane helix</keyword>
<feature type="transmembrane region" description="Helical" evidence="1">
    <location>
        <begin position="134"/>
        <end position="157"/>
    </location>
</feature>
<keyword evidence="5" id="KW-1267">Proteomics identification</keyword>
<dbReference type="FunCoup" id="Q9XVT5">
    <property type="interactions" value="345"/>
</dbReference>
<organism evidence="2 3">
    <name type="scientific">Caenorhabditis elegans</name>
    <dbReference type="NCBI Taxonomy" id="6239"/>
    <lineage>
        <taxon>Eukaryota</taxon>
        <taxon>Metazoa</taxon>
        <taxon>Ecdysozoa</taxon>
        <taxon>Nematoda</taxon>
        <taxon>Chromadorea</taxon>
        <taxon>Rhabditida</taxon>
        <taxon>Rhabditina</taxon>
        <taxon>Rhabditomorpha</taxon>
        <taxon>Rhabditoidea</taxon>
        <taxon>Rhabditidae</taxon>
        <taxon>Peloderinae</taxon>
        <taxon>Caenorhabditis</taxon>
    </lineage>
</organism>
<dbReference type="OMA" id="FNAWQAH"/>
<dbReference type="PeptideAtlas" id="Q9XVT5"/>
<gene>
    <name evidence="2 4" type="ORF">C15C6.1</name>
    <name evidence="2" type="ORF">CELE_C15C6.1</name>
</gene>
<dbReference type="Bgee" id="WBGene00007600">
    <property type="expression patterns" value="Expressed in pharyngeal muscle cell (C elegans) and 3 other cell types or tissues"/>
</dbReference>
<dbReference type="OrthoDB" id="5836817at2759"/>
<protein>
    <submittedName>
        <fullName evidence="2">Uncharacterized protein</fullName>
    </submittedName>
</protein>
<reference evidence="2 3" key="1">
    <citation type="journal article" date="1998" name="Science">
        <title>Genome sequence of the nematode C. elegans: a platform for investigating biology.</title>
        <authorList>
            <consortium name="The C. elegans sequencing consortium"/>
            <person name="Sulson J.E."/>
            <person name="Waterston R."/>
        </authorList>
    </citation>
    <scope>NUCLEOTIDE SEQUENCE [LARGE SCALE GENOMIC DNA]</scope>
    <source>
        <strain evidence="2 3">Bristol N2</strain>
    </source>
</reference>
<sequence>MVMIQDSSSSQLREKRPLNTPPRFVFGKLHIHHTMNVIVAVGVLAILIIMGALYMKFRKAMFVMMVPSTVTVLTVFAIISKRHRFVWPVVAISMFHVILSCYALVIFSFYFFIKPYYILMISNWMFDTMHGEKNAAFYLQSLAMYTFLTCFMLFNAWQAHVGIHYIEHIFSEREESEPQQLHQPTIVTVNKPMY</sequence>
<evidence type="ECO:0000313" key="4">
    <source>
        <dbReference type="WormBase" id="C15C6.1"/>
    </source>
</evidence>
<dbReference type="GeneID" id="173098"/>
<dbReference type="UCSC" id="C15C6.1">
    <property type="organism name" value="c. elegans"/>
</dbReference>
<evidence type="ECO:0000313" key="3">
    <source>
        <dbReference type="Proteomes" id="UP000001940"/>
    </source>
</evidence>
<dbReference type="HOGENOM" id="CLU_1391339_0_0_1"/>
<accession>Q9XVT5</accession>
<feature type="transmembrane region" description="Helical" evidence="1">
    <location>
        <begin position="31"/>
        <end position="53"/>
    </location>
</feature>
<feature type="transmembrane region" description="Helical" evidence="1">
    <location>
        <begin position="85"/>
        <end position="113"/>
    </location>
</feature>
<dbReference type="Proteomes" id="UP000001940">
    <property type="component" value="Chromosome I"/>
</dbReference>
<name>Q9XVT5_CAEEL</name>
<keyword evidence="1" id="KW-0812">Transmembrane</keyword>
<dbReference type="AGR" id="WB:WBGene00007600"/>
<evidence type="ECO:0000313" key="2">
    <source>
        <dbReference type="EMBL" id="CAB02726.1"/>
    </source>
</evidence>
<dbReference type="CTD" id="173098"/>
<evidence type="ECO:0007829" key="5">
    <source>
        <dbReference type="PeptideAtlas" id="Q9XVT5"/>
    </source>
</evidence>
<dbReference type="AlphaFoldDB" id="Q9XVT5"/>
<dbReference type="eggNOG" id="ENOG502SUT9">
    <property type="taxonomic scope" value="Eukaryota"/>
</dbReference>
<keyword evidence="3" id="KW-1185">Reference proteome</keyword>
<dbReference type="InParanoid" id="Q9XVT5"/>
<proteinExistence type="evidence at protein level"/>
<dbReference type="STRING" id="6239.C15C6.1.1"/>
<feature type="transmembrane region" description="Helical" evidence="1">
    <location>
        <begin position="60"/>
        <end position="79"/>
    </location>
</feature>
<dbReference type="SMR" id="Q9XVT5"/>
<dbReference type="KEGG" id="cel:CELE_C15C6.1"/>
<evidence type="ECO:0000256" key="1">
    <source>
        <dbReference type="SAM" id="Phobius"/>
    </source>
</evidence>
<dbReference type="PIR" id="T19301">
    <property type="entry name" value="T19301"/>
</dbReference>
<dbReference type="RefSeq" id="NP_493079.1">
    <property type="nucleotide sequence ID" value="NM_060678.7"/>
</dbReference>